<reference evidence="1 2" key="1">
    <citation type="journal article" date="2023" name="Sci. Data">
        <title>Genome assembly of the Korean intertidal mud-creeper Batillaria attramentaria.</title>
        <authorList>
            <person name="Patra A.K."/>
            <person name="Ho P.T."/>
            <person name="Jun S."/>
            <person name="Lee S.J."/>
            <person name="Kim Y."/>
            <person name="Won Y.J."/>
        </authorList>
    </citation>
    <scope>NUCLEOTIDE SEQUENCE [LARGE SCALE GENOMIC DNA]</scope>
    <source>
        <strain evidence="1">Wonlab-2016</strain>
    </source>
</reference>
<evidence type="ECO:0000313" key="2">
    <source>
        <dbReference type="Proteomes" id="UP001519460"/>
    </source>
</evidence>
<proteinExistence type="predicted"/>
<organism evidence="1 2">
    <name type="scientific">Batillaria attramentaria</name>
    <dbReference type="NCBI Taxonomy" id="370345"/>
    <lineage>
        <taxon>Eukaryota</taxon>
        <taxon>Metazoa</taxon>
        <taxon>Spiralia</taxon>
        <taxon>Lophotrochozoa</taxon>
        <taxon>Mollusca</taxon>
        <taxon>Gastropoda</taxon>
        <taxon>Caenogastropoda</taxon>
        <taxon>Sorbeoconcha</taxon>
        <taxon>Cerithioidea</taxon>
        <taxon>Batillariidae</taxon>
        <taxon>Batillaria</taxon>
    </lineage>
</organism>
<dbReference type="Proteomes" id="UP001519460">
    <property type="component" value="Unassembled WGS sequence"/>
</dbReference>
<protein>
    <submittedName>
        <fullName evidence="1">Uncharacterized protein</fullName>
    </submittedName>
</protein>
<sequence>MGGGVKEAADDVGNCTGTCSMFWREKSVGPRAQLDTGILGIKFLSSVDRFRIPLFPVHSATECKFGCFAGNDFVDARLLGSKIKREAHISWARFRRSVSGHVDFLSLQGSERSGVQ</sequence>
<evidence type="ECO:0000313" key="1">
    <source>
        <dbReference type="EMBL" id="KAK7498622.1"/>
    </source>
</evidence>
<comment type="caution">
    <text evidence="1">The sequence shown here is derived from an EMBL/GenBank/DDBJ whole genome shotgun (WGS) entry which is preliminary data.</text>
</comment>
<name>A0ABD0LH00_9CAEN</name>
<dbReference type="AlphaFoldDB" id="A0ABD0LH00"/>
<gene>
    <name evidence="1" type="ORF">BaRGS_00010282</name>
</gene>
<keyword evidence="2" id="KW-1185">Reference proteome</keyword>
<dbReference type="EMBL" id="JACVVK020000050">
    <property type="protein sequence ID" value="KAK7498622.1"/>
    <property type="molecule type" value="Genomic_DNA"/>
</dbReference>
<accession>A0ABD0LH00</accession>